<dbReference type="AlphaFoldDB" id="A0A7S1DYX8"/>
<gene>
    <name evidence="3" type="ORF">HAND00432_LOCUS14268</name>
</gene>
<dbReference type="InterPro" id="IPR002909">
    <property type="entry name" value="IPT_dom"/>
</dbReference>
<dbReference type="CDD" id="cd00102">
    <property type="entry name" value="IPT"/>
    <property type="match status" value="1"/>
</dbReference>
<reference evidence="3" key="1">
    <citation type="submission" date="2021-01" db="EMBL/GenBank/DDBJ databases">
        <authorList>
            <person name="Corre E."/>
            <person name="Pelletier E."/>
            <person name="Niang G."/>
            <person name="Scheremetjew M."/>
            <person name="Finn R."/>
            <person name="Kale V."/>
            <person name="Holt S."/>
            <person name="Cochrane G."/>
            <person name="Meng A."/>
            <person name="Brown T."/>
            <person name="Cohen L."/>
        </authorList>
    </citation>
    <scope>NUCLEOTIDE SEQUENCE</scope>
    <source>
        <strain evidence="3">CCMP644</strain>
    </source>
</reference>
<evidence type="ECO:0000259" key="2">
    <source>
        <dbReference type="Pfam" id="PF01833"/>
    </source>
</evidence>
<dbReference type="Pfam" id="PF01833">
    <property type="entry name" value="TIG"/>
    <property type="match status" value="1"/>
</dbReference>
<organism evidence="3">
    <name type="scientific">Hemiselmis andersenii</name>
    <name type="common">Cryptophyte alga</name>
    <dbReference type="NCBI Taxonomy" id="464988"/>
    <lineage>
        <taxon>Eukaryota</taxon>
        <taxon>Cryptophyceae</taxon>
        <taxon>Cryptomonadales</taxon>
        <taxon>Hemiselmidaceae</taxon>
        <taxon>Hemiselmis</taxon>
    </lineage>
</organism>
<keyword evidence="1" id="KW-1133">Transmembrane helix</keyword>
<sequence>MVKAVGGSQVLIRGREFGRSDEDRVVTLGETRALRTTWVSSDALIAKVAPGVGADLPVRVEVTGPSGQPRVGSSPYAFRYSAPYIYDVSPVIVGRPVVGPAEITLSAWGVGLWDTKPEAQLNGVTCVDTKWVDNRTVVCSVASNQRVALENPEIKVGGQRSTCHIMRPGICTVSLHHRSVNSPKALKVQIRAIEAHGGDATWLKERLKAMEKTYSSNTVYHPCKTWVDCRVKSFDGAVVSGIIMVTTGVCFFISVFFLSKAVYFVYTWVEREALVRAGKLPPIDDDEEEMDPYALNIRLF</sequence>
<accession>A0A7S1DYX8</accession>
<protein>
    <recommendedName>
        <fullName evidence="2">IPT/TIG domain-containing protein</fullName>
    </recommendedName>
</protein>
<dbReference type="InterPro" id="IPR014756">
    <property type="entry name" value="Ig_E-set"/>
</dbReference>
<feature type="domain" description="IPT/TIG" evidence="2">
    <location>
        <begin position="5"/>
        <end position="78"/>
    </location>
</feature>
<dbReference type="InterPro" id="IPR013783">
    <property type="entry name" value="Ig-like_fold"/>
</dbReference>
<dbReference type="SUPFAM" id="SSF81296">
    <property type="entry name" value="E set domains"/>
    <property type="match status" value="1"/>
</dbReference>
<keyword evidence="1" id="KW-0812">Transmembrane</keyword>
<evidence type="ECO:0000256" key="1">
    <source>
        <dbReference type="SAM" id="Phobius"/>
    </source>
</evidence>
<dbReference type="Gene3D" id="2.60.40.10">
    <property type="entry name" value="Immunoglobulins"/>
    <property type="match status" value="1"/>
</dbReference>
<dbReference type="EMBL" id="HBFX01023493">
    <property type="protein sequence ID" value="CAD8959992.1"/>
    <property type="molecule type" value="Transcribed_RNA"/>
</dbReference>
<name>A0A7S1DYX8_HEMAN</name>
<keyword evidence="1" id="KW-0472">Membrane</keyword>
<feature type="transmembrane region" description="Helical" evidence="1">
    <location>
        <begin position="237"/>
        <end position="258"/>
    </location>
</feature>
<evidence type="ECO:0000313" key="3">
    <source>
        <dbReference type="EMBL" id="CAD8959992.1"/>
    </source>
</evidence>
<proteinExistence type="predicted"/>